<evidence type="ECO:0000313" key="4">
    <source>
        <dbReference type="Proteomes" id="UP000281915"/>
    </source>
</evidence>
<name>A0A3M8CPE1_9BACL</name>
<dbReference type="RefSeq" id="WP_122914037.1">
    <property type="nucleotide sequence ID" value="NZ_RHHT01000030.1"/>
</dbReference>
<dbReference type="Proteomes" id="UP000281915">
    <property type="component" value="Unassembled WGS sequence"/>
</dbReference>
<feature type="signal peptide" evidence="2">
    <location>
        <begin position="1"/>
        <end position="22"/>
    </location>
</feature>
<evidence type="ECO:0000256" key="2">
    <source>
        <dbReference type="SAM" id="SignalP"/>
    </source>
</evidence>
<dbReference type="AlphaFoldDB" id="A0A3M8CPE1"/>
<protein>
    <submittedName>
        <fullName evidence="3">Uncharacterized protein</fullName>
    </submittedName>
</protein>
<feature type="transmembrane region" description="Helical" evidence="1">
    <location>
        <begin position="200"/>
        <end position="219"/>
    </location>
</feature>
<keyword evidence="2" id="KW-0732">Signal</keyword>
<accession>A0A3M8CPE1</accession>
<evidence type="ECO:0000313" key="3">
    <source>
        <dbReference type="EMBL" id="RNB77538.1"/>
    </source>
</evidence>
<keyword evidence="1" id="KW-1133">Transmembrane helix</keyword>
<gene>
    <name evidence="3" type="ORF">EDM58_14855</name>
</gene>
<evidence type="ECO:0000256" key="1">
    <source>
        <dbReference type="SAM" id="Phobius"/>
    </source>
</evidence>
<reference evidence="3 4" key="1">
    <citation type="submission" date="2018-10" db="EMBL/GenBank/DDBJ databases">
        <title>Phylogenomics of Brevibacillus.</title>
        <authorList>
            <person name="Dunlap C."/>
        </authorList>
    </citation>
    <scope>NUCLEOTIDE SEQUENCE [LARGE SCALE GENOMIC DNA]</scope>
    <source>
        <strain evidence="3 4">JCM 15085</strain>
    </source>
</reference>
<feature type="chain" id="PRO_5039454903" evidence="2">
    <location>
        <begin position="23"/>
        <end position="228"/>
    </location>
</feature>
<proteinExistence type="predicted"/>
<organism evidence="3 4">
    <name type="scientific">Brevibacillus panacihumi</name>
    <dbReference type="NCBI Taxonomy" id="497735"/>
    <lineage>
        <taxon>Bacteria</taxon>
        <taxon>Bacillati</taxon>
        <taxon>Bacillota</taxon>
        <taxon>Bacilli</taxon>
        <taxon>Bacillales</taxon>
        <taxon>Paenibacillaceae</taxon>
        <taxon>Brevibacillus</taxon>
    </lineage>
</organism>
<dbReference type="EMBL" id="RHHT01000030">
    <property type="protein sequence ID" value="RNB77538.1"/>
    <property type="molecule type" value="Genomic_DNA"/>
</dbReference>
<sequence>MKRFVMALAAVFALTLPLSAVRAEEGKAMLGKADVSIEVKDGVYFVTEQIQLLHSNHAPDGKLEHTISKLNGVSAENLHISTGNEDLTFEEQDGDALQKVFVQMPEAGSDTFDYSISYQVALPDGEYKLPLFVPMYAAEKGENLVHISFQAPEGMIVQPNSFPIVIENNQNRVESHMINLPSHVSYLFGETAPFFNSHTLISAATLVILFLILFVWARVERRNARRGA</sequence>
<comment type="caution">
    <text evidence="3">The sequence shown here is derived from an EMBL/GenBank/DDBJ whole genome shotgun (WGS) entry which is preliminary data.</text>
</comment>
<keyword evidence="1" id="KW-0812">Transmembrane</keyword>
<keyword evidence="1" id="KW-0472">Membrane</keyword>